<dbReference type="AlphaFoldDB" id="A0A7K0BY39"/>
<dbReference type="InterPro" id="IPR056108">
    <property type="entry name" value="DUF7691"/>
</dbReference>
<dbReference type="OrthoDB" id="3476150at2"/>
<keyword evidence="3" id="KW-1185">Reference proteome</keyword>
<sequence length="190" mass="21189">MGYGIMPYSVNINVLREPHAHASEPDVFLEWIQGQYCEGGEFDPTPESMRELFYNEPFTGEGHIYGYTLKALCEVFGGPLDNGHWYPFGSEWPGTVQAALTGVGVQFDPNDLMYSGSPVPLPRIDDFPLIGYVERKEALRLAAELDAADLSAIEDRSVAGAVTELHGWLKRCNDKPGDEYASYDLVCFYH</sequence>
<organism evidence="2 3">
    <name type="scientific">Actinomadura macrotermitis</name>
    <dbReference type="NCBI Taxonomy" id="2585200"/>
    <lineage>
        <taxon>Bacteria</taxon>
        <taxon>Bacillati</taxon>
        <taxon>Actinomycetota</taxon>
        <taxon>Actinomycetes</taxon>
        <taxon>Streptosporangiales</taxon>
        <taxon>Thermomonosporaceae</taxon>
        <taxon>Actinomadura</taxon>
    </lineage>
</organism>
<protein>
    <recommendedName>
        <fullName evidence="1">DUF7691 domain-containing protein</fullName>
    </recommendedName>
</protein>
<comment type="caution">
    <text evidence="2">The sequence shown here is derived from an EMBL/GenBank/DDBJ whole genome shotgun (WGS) entry which is preliminary data.</text>
</comment>
<accession>A0A7K0BY39</accession>
<evidence type="ECO:0000259" key="1">
    <source>
        <dbReference type="Pfam" id="PF24740"/>
    </source>
</evidence>
<reference evidence="2 3" key="1">
    <citation type="submission" date="2019-10" db="EMBL/GenBank/DDBJ databases">
        <title>Actinomadura rubteroloni sp. nov. and Actinomadura macrotermitis sp. nov., isolated from the gut of fungus growing-termite Macrotermes natalensis.</title>
        <authorList>
            <person name="Benndorf R."/>
            <person name="Martin K."/>
            <person name="Kuefner M."/>
            <person name="De Beer W."/>
            <person name="Kaster A.-K."/>
            <person name="Vollmers J."/>
            <person name="Poulsen M."/>
            <person name="Beemelmanns C."/>
        </authorList>
    </citation>
    <scope>NUCLEOTIDE SEQUENCE [LARGE SCALE GENOMIC DNA]</scope>
    <source>
        <strain evidence="2 3">RB68</strain>
    </source>
</reference>
<dbReference type="Pfam" id="PF24740">
    <property type="entry name" value="DUF7691"/>
    <property type="match status" value="1"/>
</dbReference>
<evidence type="ECO:0000313" key="2">
    <source>
        <dbReference type="EMBL" id="MQY05772.1"/>
    </source>
</evidence>
<dbReference type="RefSeq" id="WP_153534021.1">
    <property type="nucleotide sequence ID" value="NZ_WEGH01000002.1"/>
</dbReference>
<feature type="domain" description="DUF7691" evidence="1">
    <location>
        <begin position="1"/>
        <end position="190"/>
    </location>
</feature>
<evidence type="ECO:0000313" key="3">
    <source>
        <dbReference type="Proteomes" id="UP000487268"/>
    </source>
</evidence>
<dbReference type="EMBL" id="WEGH01000002">
    <property type="protein sequence ID" value="MQY05772.1"/>
    <property type="molecule type" value="Genomic_DNA"/>
</dbReference>
<dbReference type="Proteomes" id="UP000487268">
    <property type="component" value="Unassembled WGS sequence"/>
</dbReference>
<name>A0A7K0BY39_9ACTN</name>
<gene>
    <name evidence="2" type="ORF">ACRB68_38490</name>
</gene>
<proteinExistence type="predicted"/>